<dbReference type="PANTHER" id="PTHR13124">
    <property type="entry name" value="39S RIBOSOMAL PROTEIN L46, MITOCHONDRIAL PRECURSOR-RELATED"/>
    <property type="match status" value="1"/>
</dbReference>
<dbReference type="Gene3D" id="3.90.79.10">
    <property type="entry name" value="Nucleoside Triphosphate Pyrophosphohydrolase"/>
    <property type="match status" value="1"/>
</dbReference>
<proteinExistence type="predicted"/>
<keyword evidence="3" id="KW-1185">Reference proteome</keyword>
<dbReference type="GeneID" id="24920443"/>
<accession>D8M6P5</accession>
<dbReference type="InParanoid" id="D8M6P5"/>
<dbReference type="GO" id="GO:0003735">
    <property type="term" value="F:structural constituent of ribosome"/>
    <property type="evidence" value="ECO:0007669"/>
    <property type="project" value="InterPro"/>
</dbReference>
<dbReference type="GO" id="GO:0005762">
    <property type="term" value="C:mitochondrial large ribosomal subunit"/>
    <property type="evidence" value="ECO:0007669"/>
    <property type="project" value="TreeGrafter"/>
</dbReference>
<name>D8M6P5_BLAHO</name>
<reference evidence="2" key="1">
    <citation type="submission" date="2010-02" db="EMBL/GenBank/DDBJ databases">
        <title>Sequencing and annotation of the Blastocystis hominis genome.</title>
        <authorList>
            <person name="Wincker P."/>
        </authorList>
    </citation>
    <scope>NUCLEOTIDE SEQUENCE</scope>
    <source>
        <strain evidence="2">Singapore isolate B</strain>
    </source>
</reference>
<organism evidence="2">
    <name type="scientific">Blastocystis hominis</name>
    <dbReference type="NCBI Taxonomy" id="12968"/>
    <lineage>
        <taxon>Eukaryota</taxon>
        <taxon>Sar</taxon>
        <taxon>Stramenopiles</taxon>
        <taxon>Bigyra</taxon>
        <taxon>Opalozoa</taxon>
        <taxon>Opalinata</taxon>
        <taxon>Blastocystidae</taxon>
        <taxon>Blastocystis</taxon>
    </lineage>
</organism>
<evidence type="ECO:0000313" key="3">
    <source>
        <dbReference type="Proteomes" id="UP000008312"/>
    </source>
</evidence>
<sequence>MISLVNRGITRTFLDSTVRSFSVVAGSTKSRHRHGEYPPSERKIKRNQRKEERRKLAEHYKLLDEEAIKSNFEKKWCCKLSLIVERQPIVFGQPPEWYTRFEKIREQRRLDKLMPPYDKVVDSIINAREETFELEDKDRMEMKKLHEASTSDITPADKANDRHSLLRNTPGFLYLLIDTPAGWSFPSVEFDESKYKSTREALERLAAATYGKDLQLFYWGYPPCVHTARKYSEQEQKKTQTFGEKVFYYRAARLIGDVDLPPSVGKDFNWVSLMEIPEYIKDENLVGYLNRVLE</sequence>
<dbReference type="AlphaFoldDB" id="D8M6P5"/>
<evidence type="ECO:0008006" key="4">
    <source>
        <dbReference type="Google" id="ProtNLM"/>
    </source>
</evidence>
<dbReference type="InterPro" id="IPR040008">
    <property type="entry name" value="Ribosomal_mL46"/>
</dbReference>
<evidence type="ECO:0000256" key="1">
    <source>
        <dbReference type="SAM" id="MobiDB-lite"/>
    </source>
</evidence>
<feature type="region of interest" description="Disordered" evidence="1">
    <location>
        <begin position="27"/>
        <end position="50"/>
    </location>
</feature>
<dbReference type="OrthoDB" id="194611at2759"/>
<evidence type="ECO:0000313" key="2">
    <source>
        <dbReference type="EMBL" id="CBK23463.2"/>
    </source>
</evidence>
<dbReference type="EMBL" id="FN668661">
    <property type="protein sequence ID" value="CBK23463.2"/>
    <property type="molecule type" value="Genomic_DNA"/>
</dbReference>
<dbReference type="OMA" id="EDYELEW"/>
<dbReference type="PANTHER" id="PTHR13124:SF12">
    <property type="entry name" value="LARGE RIBOSOMAL SUBUNIT PROTEIN ML46"/>
    <property type="match status" value="1"/>
</dbReference>
<dbReference type="RefSeq" id="XP_012897511.1">
    <property type="nucleotide sequence ID" value="XM_013042057.1"/>
</dbReference>
<dbReference type="Proteomes" id="UP000008312">
    <property type="component" value="Unassembled WGS sequence"/>
</dbReference>
<gene>
    <name evidence="2" type="ORF">GSBLH_T00003339001</name>
</gene>
<protein>
    <recommendedName>
        <fullName evidence="4">Ribosomal protein L46 N-terminal domain-containing protein</fullName>
    </recommendedName>
</protein>